<evidence type="ECO:0000256" key="4">
    <source>
        <dbReference type="ARBA" id="ARBA00022989"/>
    </source>
</evidence>
<keyword evidence="3 6" id="KW-0812">Transmembrane</keyword>
<evidence type="ECO:0000256" key="5">
    <source>
        <dbReference type="ARBA" id="ARBA00023136"/>
    </source>
</evidence>
<dbReference type="RefSeq" id="WP_310930693.1">
    <property type="nucleotide sequence ID" value="NZ_JAMQOQ010000007.1"/>
</dbReference>
<evidence type="ECO:0000256" key="3">
    <source>
        <dbReference type="ARBA" id="ARBA00022692"/>
    </source>
</evidence>
<comment type="subcellular location">
    <subcellularLocation>
        <location evidence="1">Cell membrane</location>
        <topology evidence="1">Multi-pass membrane protein</topology>
    </subcellularLocation>
</comment>
<dbReference type="PANTHER" id="PTHR33452:SF1">
    <property type="entry name" value="INNER MEMBRANE PROTEIN YPHA-RELATED"/>
    <property type="match status" value="1"/>
</dbReference>
<dbReference type="EMBL" id="JAMQOQ010000007">
    <property type="protein sequence ID" value="MDS0296687.1"/>
    <property type="molecule type" value="Genomic_DNA"/>
</dbReference>
<keyword evidence="5 6" id="KW-0472">Membrane</keyword>
<keyword evidence="2" id="KW-1003">Cell membrane</keyword>
<name>A0ABU2G7B4_9EURY</name>
<feature type="transmembrane region" description="Helical" evidence="6">
    <location>
        <begin position="52"/>
        <end position="77"/>
    </location>
</feature>
<dbReference type="PANTHER" id="PTHR33452">
    <property type="entry name" value="OXIDOREDUCTASE CATD-RELATED"/>
    <property type="match status" value="1"/>
</dbReference>
<comment type="caution">
    <text evidence="7">The sequence shown here is derived from an EMBL/GenBank/DDBJ whole genome shotgun (WGS) entry which is preliminary data.</text>
</comment>
<dbReference type="InterPro" id="IPR032808">
    <property type="entry name" value="DoxX"/>
</dbReference>
<gene>
    <name evidence="7" type="ORF">NDI79_21190</name>
</gene>
<feature type="transmembrane region" description="Helical" evidence="6">
    <location>
        <begin position="107"/>
        <end position="127"/>
    </location>
</feature>
<dbReference type="Pfam" id="PF07681">
    <property type="entry name" value="DoxX"/>
    <property type="match status" value="1"/>
</dbReference>
<evidence type="ECO:0000313" key="8">
    <source>
        <dbReference type="Proteomes" id="UP001254813"/>
    </source>
</evidence>
<reference evidence="7 8" key="1">
    <citation type="submission" date="2022-06" db="EMBL/GenBank/DDBJ databases">
        <title>Halogeometricum sp. a new haloarchaeum isolate from saline soil.</title>
        <authorList>
            <person name="Strakova D."/>
            <person name="Galisteo C."/>
            <person name="Sanchez-Porro C."/>
            <person name="Ventosa A."/>
        </authorList>
    </citation>
    <scope>NUCLEOTIDE SEQUENCE [LARGE SCALE GENOMIC DNA]</scope>
    <source>
        <strain evidence="8">S3BR25-2</strain>
    </source>
</reference>
<dbReference type="InterPro" id="IPR051907">
    <property type="entry name" value="DoxX-like_oxidoreductase"/>
</dbReference>
<evidence type="ECO:0000313" key="7">
    <source>
        <dbReference type="EMBL" id="MDS0296687.1"/>
    </source>
</evidence>
<sequence>MERPYVDRIESVRQSVPEWVHTGLRLVLIALVAKPALSKVVTYGSSVSFFEAIGISAPAAMVIVSGLIEVGAVVLLFIGIGERLAAVSLIPVMLVAILYVGPDWKNLSVLFGAMGLLVLVTDFDAVWHPIDRRLG</sequence>
<evidence type="ECO:0000256" key="2">
    <source>
        <dbReference type="ARBA" id="ARBA00022475"/>
    </source>
</evidence>
<keyword evidence="4 6" id="KW-1133">Transmembrane helix</keyword>
<dbReference type="Proteomes" id="UP001254813">
    <property type="component" value="Unassembled WGS sequence"/>
</dbReference>
<feature type="transmembrane region" description="Helical" evidence="6">
    <location>
        <begin position="84"/>
        <end position="101"/>
    </location>
</feature>
<protein>
    <submittedName>
        <fullName evidence="7">DoxX family protein</fullName>
    </submittedName>
</protein>
<proteinExistence type="predicted"/>
<organism evidence="7 8">
    <name type="scientific">Halogeometricum luteum</name>
    <dbReference type="NCBI Taxonomy" id="2950537"/>
    <lineage>
        <taxon>Archaea</taxon>
        <taxon>Methanobacteriati</taxon>
        <taxon>Methanobacteriota</taxon>
        <taxon>Stenosarchaea group</taxon>
        <taxon>Halobacteria</taxon>
        <taxon>Halobacteriales</taxon>
        <taxon>Haloferacaceae</taxon>
        <taxon>Halogeometricum</taxon>
    </lineage>
</organism>
<evidence type="ECO:0000256" key="1">
    <source>
        <dbReference type="ARBA" id="ARBA00004651"/>
    </source>
</evidence>
<evidence type="ECO:0000256" key="6">
    <source>
        <dbReference type="SAM" id="Phobius"/>
    </source>
</evidence>
<accession>A0ABU2G7B4</accession>
<keyword evidence="8" id="KW-1185">Reference proteome</keyword>